<accession>X8CJZ9</accession>
<dbReference type="EMBL" id="JAOG01000002">
    <property type="protein sequence ID" value="EUA56156.1"/>
    <property type="molecule type" value="Genomic_DNA"/>
</dbReference>
<evidence type="ECO:0000313" key="1">
    <source>
        <dbReference type="EMBL" id="EUA56156.1"/>
    </source>
</evidence>
<protein>
    <submittedName>
        <fullName evidence="1">Uncharacterized protein</fullName>
    </submittedName>
</protein>
<dbReference type="Proteomes" id="UP000020825">
    <property type="component" value="Unassembled WGS sequence"/>
</dbReference>
<comment type="caution">
    <text evidence="1">The sequence shown here is derived from an EMBL/GenBank/DDBJ whole genome shotgun (WGS) entry which is preliminary data.</text>
</comment>
<reference evidence="1 2" key="1">
    <citation type="submission" date="2013-12" db="EMBL/GenBank/DDBJ databases">
        <authorList>
            <person name="Zelazny A."/>
            <person name="Olivier K."/>
            <person name="Holland S."/>
            <person name="Lenaerts A."/>
            <person name="Ordway D."/>
            <person name="DeGroote M.A."/>
            <person name="Parker T."/>
            <person name="Sizemore C."/>
            <person name="Tallon L.J."/>
            <person name="Sadzewicz L.K."/>
            <person name="Sengamalay N."/>
            <person name="Fraser C.M."/>
            <person name="Hine E."/>
            <person name="Shefchek K.A."/>
            <person name="Das S.P."/>
            <person name="Tettelin H."/>
        </authorList>
    </citation>
    <scope>NUCLEOTIDE SEQUENCE [LARGE SCALE GENOMIC DNA]</scope>
    <source>
        <strain evidence="1 2">1956</strain>
    </source>
</reference>
<sequence length="52" mass="5026">MLTALEEQRVALGGTVGSGAAGCEGAAWAGNVRVDGDGRIVTVLVAVAGSLV</sequence>
<proteinExistence type="predicted"/>
<dbReference type="AlphaFoldDB" id="X8CJZ9"/>
<evidence type="ECO:0000313" key="2">
    <source>
        <dbReference type="Proteomes" id="UP000020825"/>
    </source>
</evidence>
<organism evidence="1 2">
    <name type="scientific">Mycobacterium intracellulare 1956</name>
    <dbReference type="NCBI Taxonomy" id="1299331"/>
    <lineage>
        <taxon>Bacteria</taxon>
        <taxon>Bacillati</taxon>
        <taxon>Actinomycetota</taxon>
        <taxon>Actinomycetes</taxon>
        <taxon>Mycobacteriales</taxon>
        <taxon>Mycobacteriaceae</taxon>
        <taxon>Mycobacterium</taxon>
        <taxon>Mycobacterium avium complex (MAC)</taxon>
    </lineage>
</organism>
<name>X8CJZ9_MYCIT</name>
<gene>
    <name evidence="1" type="ORF">I550_4314</name>
</gene>